<evidence type="ECO:0000313" key="2">
    <source>
        <dbReference type="Proteomes" id="UP001161422"/>
    </source>
</evidence>
<dbReference type="AlphaFoldDB" id="A0AA37S0C4"/>
<reference evidence="1" key="1">
    <citation type="journal article" date="2014" name="Int. J. Syst. Evol. Microbiol.">
        <title>Complete genome sequence of Corynebacterium casei LMG S-19264T (=DSM 44701T), isolated from a smear-ripened cheese.</title>
        <authorList>
            <consortium name="US DOE Joint Genome Institute (JGI-PGF)"/>
            <person name="Walter F."/>
            <person name="Albersmeier A."/>
            <person name="Kalinowski J."/>
            <person name="Ruckert C."/>
        </authorList>
    </citation>
    <scope>NUCLEOTIDE SEQUENCE</scope>
    <source>
        <strain evidence="1">NBRC 101628</strain>
    </source>
</reference>
<comment type="caution">
    <text evidence="1">The sequence shown here is derived from an EMBL/GenBank/DDBJ whole genome shotgun (WGS) entry which is preliminary data.</text>
</comment>
<proteinExistence type="predicted"/>
<evidence type="ECO:0000313" key="1">
    <source>
        <dbReference type="EMBL" id="GLP98058.1"/>
    </source>
</evidence>
<dbReference type="Proteomes" id="UP001161422">
    <property type="component" value="Unassembled WGS sequence"/>
</dbReference>
<reference evidence="1" key="2">
    <citation type="submission" date="2023-01" db="EMBL/GenBank/DDBJ databases">
        <title>Draft genome sequence of Paraferrimonas sedimenticola strain NBRC 101628.</title>
        <authorList>
            <person name="Sun Q."/>
            <person name="Mori K."/>
        </authorList>
    </citation>
    <scope>NUCLEOTIDE SEQUENCE</scope>
    <source>
        <strain evidence="1">NBRC 101628</strain>
    </source>
</reference>
<protein>
    <submittedName>
        <fullName evidence="1">Uncharacterized protein</fullName>
    </submittedName>
</protein>
<dbReference type="RefSeq" id="WP_095507175.1">
    <property type="nucleotide sequence ID" value="NZ_BSNC01000016.1"/>
</dbReference>
<dbReference type="EMBL" id="BSNC01000016">
    <property type="protein sequence ID" value="GLP98058.1"/>
    <property type="molecule type" value="Genomic_DNA"/>
</dbReference>
<organism evidence="1 2">
    <name type="scientific">Paraferrimonas sedimenticola</name>
    <dbReference type="NCBI Taxonomy" id="375674"/>
    <lineage>
        <taxon>Bacteria</taxon>
        <taxon>Pseudomonadati</taxon>
        <taxon>Pseudomonadota</taxon>
        <taxon>Gammaproteobacteria</taxon>
        <taxon>Alteromonadales</taxon>
        <taxon>Ferrimonadaceae</taxon>
        <taxon>Paraferrimonas</taxon>
    </lineage>
</organism>
<keyword evidence="2" id="KW-1185">Reference proteome</keyword>
<gene>
    <name evidence="1" type="ORF">GCM10007895_33650</name>
</gene>
<accession>A0AA37S0C4</accession>
<sequence length="206" mass="23401">MAQTLEQSLTLPYQVLAEFPLPGSRYRLKGSGLLFNQWMRDAQQSGRLWLIMADVDECAAPKEGEVVSLAEVVEVDWLSGSDVTVTLDVTQWGLLSGLDANKRRCSAEAKSCWQDQAEAITPEEPLLRELIHWRRAYALQYPFETIDTTATLTSLDLCLRWLEILPLAKTTKQNLLKSEDLGLIFRYLNQFLAKADLNSKQVRNRV</sequence>
<name>A0AA37S0C4_9GAMM</name>